<feature type="repeat" description="ANK" evidence="3">
    <location>
        <begin position="35"/>
        <end position="67"/>
    </location>
</feature>
<evidence type="ECO:0000256" key="2">
    <source>
        <dbReference type="ARBA" id="ARBA00023043"/>
    </source>
</evidence>
<dbReference type="Pfam" id="PF12796">
    <property type="entry name" value="Ank_2"/>
    <property type="match status" value="1"/>
</dbReference>
<dbReference type="SUPFAM" id="SSF48403">
    <property type="entry name" value="Ankyrin repeat"/>
    <property type="match status" value="1"/>
</dbReference>
<organism evidence="4">
    <name type="scientific">Graphocephala atropunctata</name>
    <dbReference type="NCBI Taxonomy" id="36148"/>
    <lineage>
        <taxon>Eukaryota</taxon>
        <taxon>Metazoa</taxon>
        <taxon>Ecdysozoa</taxon>
        <taxon>Arthropoda</taxon>
        <taxon>Hexapoda</taxon>
        <taxon>Insecta</taxon>
        <taxon>Pterygota</taxon>
        <taxon>Neoptera</taxon>
        <taxon>Paraneoptera</taxon>
        <taxon>Hemiptera</taxon>
        <taxon>Auchenorrhyncha</taxon>
        <taxon>Membracoidea</taxon>
        <taxon>Cicadellidae</taxon>
        <taxon>Cicadellinae</taxon>
        <taxon>Cicadellini</taxon>
        <taxon>Graphocephala</taxon>
    </lineage>
</organism>
<dbReference type="PROSITE" id="PS50297">
    <property type="entry name" value="ANK_REP_REGION"/>
    <property type="match status" value="2"/>
</dbReference>
<evidence type="ECO:0000256" key="3">
    <source>
        <dbReference type="PROSITE-ProRule" id="PRU00023"/>
    </source>
</evidence>
<proteinExistence type="predicted"/>
<dbReference type="PROSITE" id="PS50088">
    <property type="entry name" value="ANK_REPEAT"/>
    <property type="match status" value="2"/>
</dbReference>
<sequence length="126" mass="14124">MSAFPLHSAINNRSEKDIELLLDLTNCNIELKDQEGHTPLHWAVLNNFKPGVFALVNKGAEVNAIDNFEDTPLIYALRYCHMELVEYLIRKGANVNWVALRWTPLQALLAAGRPCEQGVKLLLDAG</sequence>
<feature type="repeat" description="ANK" evidence="3">
    <location>
        <begin position="68"/>
        <end position="96"/>
    </location>
</feature>
<gene>
    <name evidence="4" type="ORF">g.14321</name>
</gene>
<name>A0A1B6KVA6_9HEMI</name>
<dbReference type="SMART" id="SM00248">
    <property type="entry name" value="ANK"/>
    <property type="match status" value="2"/>
</dbReference>
<evidence type="ECO:0000313" key="4">
    <source>
        <dbReference type="EMBL" id="JAT15370.1"/>
    </source>
</evidence>
<accession>A0A1B6KVA6</accession>
<dbReference type="InterPro" id="IPR036770">
    <property type="entry name" value="Ankyrin_rpt-contain_sf"/>
</dbReference>
<dbReference type="EMBL" id="GEBQ01024607">
    <property type="protein sequence ID" value="JAT15370.1"/>
    <property type="molecule type" value="Transcribed_RNA"/>
</dbReference>
<dbReference type="Pfam" id="PF00023">
    <property type="entry name" value="Ank"/>
    <property type="match status" value="1"/>
</dbReference>
<reference evidence="4" key="1">
    <citation type="submission" date="2015-11" db="EMBL/GenBank/DDBJ databases">
        <title>De novo transcriptome assembly of four potential Pierce s Disease insect vectors from Arizona vineyards.</title>
        <authorList>
            <person name="Tassone E.E."/>
        </authorList>
    </citation>
    <scope>NUCLEOTIDE SEQUENCE</scope>
</reference>
<evidence type="ECO:0000256" key="1">
    <source>
        <dbReference type="ARBA" id="ARBA00022737"/>
    </source>
</evidence>
<keyword evidence="1" id="KW-0677">Repeat</keyword>
<dbReference type="Gene3D" id="1.25.40.20">
    <property type="entry name" value="Ankyrin repeat-containing domain"/>
    <property type="match status" value="1"/>
</dbReference>
<dbReference type="AlphaFoldDB" id="A0A1B6KVA6"/>
<keyword evidence="2 3" id="KW-0040">ANK repeat</keyword>
<dbReference type="PANTHER" id="PTHR24171">
    <property type="entry name" value="ANKYRIN REPEAT DOMAIN-CONTAINING PROTEIN 39-RELATED"/>
    <property type="match status" value="1"/>
</dbReference>
<feature type="non-terminal residue" evidence="4">
    <location>
        <position position="126"/>
    </location>
</feature>
<dbReference type="InterPro" id="IPR002110">
    <property type="entry name" value="Ankyrin_rpt"/>
</dbReference>
<protein>
    <submittedName>
        <fullName evidence="4">Uncharacterized protein</fullName>
    </submittedName>
</protein>